<name>A0A5M3WW75_9ACTN</name>
<dbReference type="InterPro" id="IPR027417">
    <property type="entry name" value="P-loop_NTPase"/>
</dbReference>
<dbReference type="PROSITE" id="PS51755">
    <property type="entry name" value="OMPR_PHOB"/>
    <property type="match status" value="1"/>
</dbReference>
<dbReference type="SMART" id="SM00862">
    <property type="entry name" value="Trans_reg_C"/>
    <property type="match status" value="1"/>
</dbReference>
<sequence>MGKVIEFGVLGSLQALDGQRKPVDLKGPRHREVLARLLIAKGRVVPVDWLIGDLWDDPPEGALGAVQTFVSALRRALEPGRPRRAPAKLLVTAAPGYALRAERENVDAWRFEQAVAGSRELPAEQALTLLDGALALWRGPAYAEFAGRDWARGEITRLGELRLLAVERRAEAALALGLAADVVADLEAQVTAHPHREDAWRLLALALYRSGRQGDALGVLRRARTSLVEELGVDPGSELRRLEADILAQAPHLALPARERHPPRRPFFGRTEELTALQQSATALGLISGDAGAGKTALAGELARRLLAEGWTSAWGASPEDGGVPAAWPWSRILAALGAFAEFPGDRFALRRHIVAAVARAAERAPLLLILDDLQWAGEETLDVLVSLAVEPPPGRILIIGTYRSTEVGPSLTAALARIARVEPTRVRLGGLPEEAVAELVAVVSRREPEPAPVKIIYDRSGGNPFYVRELARLYDAEGVAGLSVVPEGIRDVVRHRLAGLPDRSREVLRQAAVIGQEVELAVLTELTGDEETVLRAVEDATRAGFVVEPEAERVDFAHALVRDTLYDDMTRSRRARYHARTAEIVERLRPYDIETIAHHYVRARSRDTAARAAHYARAAAERAERRFAPHLAARLWRDALSAHDLREDPPVRARLELVMGLVRALALTGDLDAARTSRGQVLTAMGELDDPDLSARVLGAFDVPAVWTTNDDEPLARRVVAAAERALAALPADRVAERSRLQSTIALESRGHGSARAHDAAADAEALARRAGDPVLLAFALNGRYMQSFHRTGLAPERIGIGTELLALAVQHDLPGFEVTGHLILLQAHSALADFDSADRHAAAADAFAEWHEISLVGVFTQWYAALRLAVEGRTAEAEAAYRSAAFRLNATGMGGMARGLLPLALLSLDRGTVDWDADWGTCHDWAHALRLLISGRSEEAATALRTLPASPRDLLYEVRLALEAEVAIGVRDHAAMRRIRQELLPAADELAGGGTGLLSFGPVRRYLDGLTDPSAWA</sequence>
<keyword evidence="3 5" id="KW-0238">DNA-binding</keyword>
<dbReference type="SMART" id="SM01043">
    <property type="entry name" value="BTAD"/>
    <property type="match status" value="1"/>
</dbReference>
<dbReference type="PANTHER" id="PTHR35807">
    <property type="entry name" value="TRANSCRIPTIONAL REGULATOR REDD-RELATED"/>
    <property type="match status" value="1"/>
</dbReference>
<comment type="similarity">
    <text evidence="1">Belongs to the AfsR/DnrI/RedD regulatory family.</text>
</comment>
<dbReference type="SUPFAM" id="SSF46894">
    <property type="entry name" value="C-terminal effector domain of the bipartite response regulators"/>
    <property type="match status" value="1"/>
</dbReference>
<evidence type="ECO:0000313" key="7">
    <source>
        <dbReference type="EMBL" id="GES12482.1"/>
    </source>
</evidence>
<evidence type="ECO:0000256" key="2">
    <source>
        <dbReference type="ARBA" id="ARBA00023015"/>
    </source>
</evidence>
<dbReference type="InterPro" id="IPR041664">
    <property type="entry name" value="AAA_16"/>
</dbReference>
<evidence type="ECO:0000256" key="1">
    <source>
        <dbReference type="ARBA" id="ARBA00005820"/>
    </source>
</evidence>
<accession>A0A5M3WW75</accession>
<evidence type="ECO:0000256" key="4">
    <source>
        <dbReference type="ARBA" id="ARBA00023163"/>
    </source>
</evidence>
<evidence type="ECO:0000259" key="6">
    <source>
        <dbReference type="PROSITE" id="PS51755"/>
    </source>
</evidence>
<dbReference type="InterPro" id="IPR005158">
    <property type="entry name" value="BTAD"/>
</dbReference>
<dbReference type="Pfam" id="PF00486">
    <property type="entry name" value="Trans_reg_C"/>
    <property type="match status" value="1"/>
</dbReference>
<protein>
    <recommendedName>
        <fullName evidence="6">OmpR/PhoB-type domain-containing protein</fullName>
    </recommendedName>
</protein>
<evidence type="ECO:0000256" key="5">
    <source>
        <dbReference type="PROSITE-ProRule" id="PRU01091"/>
    </source>
</evidence>
<feature type="DNA-binding region" description="OmpR/PhoB-type" evidence="5">
    <location>
        <begin position="1"/>
        <end position="101"/>
    </location>
</feature>
<dbReference type="Pfam" id="PF03704">
    <property type="entry name" value="BTAD"/>
    <property type="match status" value="1"/>
</dbReference>
<dbReference type="GO" id="GO:0003677">
    <property type="term" value="F:DNA binding"/>
    <property type="evidence" value="ECO:0007669"/>
    <property type="project" value="UniProtKB-UniRule"/>
</dbReference>
<dbReference type="Gene3D" id="1.25.40.10">
    <property type="entry name" value="Tetratricopeptide repeat domain"/>
    <property type="match status" value="1"/>
</dbReference>
<dbReference type="Proteomes" id="UP000331127">
    <property type="component" value="Unassembled WGS sequence"/>
</dbReference>
<keyword evidence="8" id="KW-1185">Reference proteome</keyword>
<dbReference type="OrthoDB" id="134712at2"/>
<dbReference type="InterPro" id="IPR016032">
    <property type="entry name" value="Sig_transdc_resp-reg_C-effctor"/>
</dbReference>
<dbReference type="Pfam" id="PF13191">
    <property type="entry name" value="AAA_16"/>
    <property type="match status" value="1"/>
</dbReference>
<dbReference type="SUPFAM" id="SSF48452">
    <property type="entry name" value="TPR-like"/>
    <property type="match status" value="1"/>
</dbReference>
<dbReference type="InterPro" id="IPR011990">
    <property type="entry name" value="TPR-like_helical_dom_sf"/>
</dbReference>
<dbReference type="GO" id="GO:0000160">
    <property type="term" value="P:phosphorelay signal transduction system"/>
    <property type="evidence" value="ECO:0007669"/>
    <property type="project" value="InterPro"/>
</dbReference>
<dbReference type="Gene3D" id="1.10.10.10">
    <property type="entry name" value="Winged helix-like DNA-binding domain superfamily/Winged helix DNA-binding domain"/>
    <property type="match status" value="1"/>
</dbReference>
<dbReference type="InterPro" id="IPR036388">
    <property type="entry name" value="WH-like_DNA-bd_sf"/>
</dbReference>
<dbReference type="InterPro" id="IPR001867">
    <property type="entry name" value="OmpR/PhoB-type_DNA-bd"/>
</dbReference>
<evidence type="ECO:0000256" key="3">
    <source>
        <dbReference type="ARBA" id="ARBA00023125"/>
    </source>
</evidence>
<dbReference type="SUPFAM" id="SSF52540">
    <property type="entry name" value="P-loop containing nucleoside triphosphate hydrolases"/>
    <property type="match status" value="1"/>
</dbReference>
<dbReference type="EMBL" id="BLAE01000036">
    <property type="protein sequence ID" value="GES12482.1"/>
    <property type="molecule type" value="Genomic_DNA"/>
</dbReference>
<comment type="caution">
    <text evidence="7">The sequence shown here is derived from an EMBL/GenBank/DDBJ whole genome shotgun (WGS) entry which is preliminary data.</text>
</comment>
<dbReference type="InterPro" id="IPR051677">
    <property type="entry name" value="AfsR-DnrI-RedD_regulator"/>
</dbReference>
<dbReference type="CDD" id="cd15831">
    <property type="entry name" value="BTAD"/>
    <property type="match status" value="1"/>
</dbReference>
<reference evidence="7 8" key="1">
    <citation type="submission" date="2019-10" db="EMBL/GenBank/DDBJ databases">
        <title>Whole genome shotgun sequence of Acrocarpospora macrocephala NBRC 16266.</title>
        <authorList>
            <person name="Ichikawa N."/>
            <person name="Kimura A."/>
            <person name="Kitahashi Y."/>
            <person name="Komaki H."/>
            <person name="Oguchi A."/>
        </authorList>
    </citation>
    <scope>NUCLEOTIDE SEQUENCE [LARGE SCALE GENOMIC DNA]</scope>
    <source>
        <strain evidence="7 8">NBRC 16266</strain>
    </source>
</reference>
<gene>
    <name evidence="7" type="ORF">Amac_060790</name>
</gene>
<feature type="domain" description="OmpR/PhoB-type" evidence="6">
    <location>
        <begin position="1"/>
        <end position="101"/>
    </location>
</feature>
<keyword evidence="4" id="KW-0804">Transcription</keyword>
<dbReference type="PANTHER" id="PTHR35807:SF1">
    <property type="entry name" value="TRANSCRIPTIONAL REGULATOR REDD"/>
    <property type="match status" value="1"/>
</dbReference>
<proteinExistence type="inferred from homology"/>
<dbReference type="GO" id="GO:0006355">
    <property type="term" value="P:regulation of DNA-templated transcription"/>
    <property type="evidence" value="ECO:0007669"/>
    <property type="project" value="InterPro"/>
</dbReference>
<dbReference type="AlphaFoldDB" id="A0A5M3WW75"/>
<evidence type="ECO:0000313" key="8">
    <source>
        <dbReference type="Proteomes" id="UP000331127"/>
    </source>
</evidence>
<organism evidence="7 8">
    <name type="scientific">Acrocarpospora macrocephala</name>
    <dbReference type="NCBI Taxonomy" id="150177"/>
    <lineage>
        <taxon>Bacteria</taxon>
        <taxon>Bacillati</taxon>
        <taxon>Actinomycetota</taxon>
        <taxon>Actinomycetes</taxon>
        <taxon>Streptosporangiales</taxon>
        <taxon>Streptosporangiaceae</taxon>
        <taxon>Acrocarpospora</taxon>
    </lineage>
</organism>
<keyword evidence="2" id="KW-0805">Transcription regulation</keyword>